<keyword evidence="2" id="KW-1185">Reference proteome</keyword>
<reference evidence="1 2" key="1">
    <citation type="submission" date="2019-06" db="EMBL/GenBank/DDBJ databases">
        <title>Discovery of a novel chromosome fission-fusion reversal in muntjac.</title>
        <authorList>
            <person name="Mudd A.B."/>
            <person name="Bredeson J.V."/>
            <person name="Baum R."/>
            <person name="Hockemeyer D."/>
            <person name="Rokhsar D.S."/>
        </authorList>
    </citation>
    <scope>NUCLEOTIDE SEQUENCE [LARGE SCALE GENOMIC DNA]</scope>
    <source>
        <strain evidence="1">UTSW_UCB_Mm</strain>
        <tissue evidence="1">Fibroblast cell line</tissue>
    </source>
</reference>
<accession>A0A5N3UXJ4</accession>
<gene>
    <name evidence="1" type="ORF">FD754_018047</name>
</gene>
<comment type="caution">
    <text evidence="1">The sequence shown here is derived from an EMBL/GenBank/DDBJ whole genome shotgun (WGS) entry which is preliminary data.</text>
</comment>
<sequence>MNLCCFAWAFSLVAESPGYFLVAVPRLLLLLNIDSRAHGLSRLLVGTLDSVLDSTAKVAPFRILHQTPDSQVYLSIACGELPDLGIEPASPALAGRFSTSEPPGKRTEI</sequence>
<dbReference type="Proteomes" id="UP000326458">
    <property type="component" value="Unassembled WGS sequence"/>
</dbReference>
<dbReference type="EMBL" id="VCEA01000003">
    <property type="protein sequence ID" value="KAB0341121.1"/>
    <property type="molecule type" value="Genomic_DNA"/>
</dbReference>
<dbReference type="AlphaFoldDB" id="A0A5N3UXJ4"/>
<evidence type="ECO:0000313" key="1">
    <source>
        <dbReference type="EMBL" id="KAB0341121.1"/>
    </source>
</evidence>
<evidence type="ECO:0000313" key="2">
    <source>
        <dbReference type="Proteomes" id="UP000326458"/>
    </source>
</evidence>
<protein>
    <submittedName>
        <fullName evidence="1">Uncharacterized protein</fullName>
    </submittedName>
</protein>
<name>A0A5N3UXJ4_MUNMU</name>
<organism evidence="1 2">
    <name type="scientific">Muntiacus muntjak</name>
    <name type="common">Barking deer</name>
    <name type="synonym">Indian muntjac</name>
    <dbReference type="NCBI Taxonomy" id="9888"/>
    <lineage>
        <taxon>Eukaryota</taxon>
        <taxon>Metazoa</taxon>
        <taxon>Chordata</taxon>
        <taxon>Craniata</taxon>
        <taxon>Vertebrata</taxon>
        <taxon>Euteleostomi</taxon>
        <taxon>Mammalia</taxon>
        <taxon>Eutheria</taxon>
        <taxon>Laurasiatheria</taxon>
        <taxon>Artiodactyla</taxon>
        <taxon>Ruminantia</taxon>
        <taxon>Pecora</taxon>
        <taxon>Cervidae</taxon>
        <taxon>Muntiacinae</taxon>
        <taxon>Muntiacus</taxon>
    </lineage>
</organism>
<proteinExistence type="predicted"/>